<evidence type="ECO:0000313" key="9">
    <source>
        <dbReference type="WBParaSite" id="ASIM_0000251601-mRNA-1"/>
    </source>
</evidence>
<evidence type="ECO:0000313" key="8">
    <source>
        <dbReference type="Proteomes" id="UP000267096"/>
    </source>
</evidence>
<organism evidence="9">
    <name type="scientific">Anisakis simplex</name>
    <name type="common">Herring worm</name>
    <dbReference type="NCBI Taxonomy" id="6269"/>
    <lineage>
        <taxon>Eukaryota</taxon>
        <taxon>Metazoa</taxon>
        <taxon>Ecdysozoa</taxon>
        <taxon>Nematoda</taxon>
        <taxon>Chromadorea</taxon>
        <taxon>Rhabditida</taxon>
        <taxon>Spirurina</taxon>
        <taxon>Ascaridomorpha</taxon>
        <taxon>Ascaridoidea</taxon>
        <taxon>Anisakidae</taxon>
        <taxon>Anisakis</taxon>
        <taxon>Anisakis simplex complex</taxon>
    </lineage>
</organism>
<evidence type="ECO:0000256" key="1">
    <source>
        <dbReference type="ARBA" id="ARBA00004370"/>
    </source>
</evidence>
<reference evidence="9" key="1">
    <citation type="submission" date="2017-02" db="UniProtKB">
        <authorList>
            <consortium name="WormBaseParasite"/>
        </authorList>
    </citation>
    <scope>IDENTIFICATION</scope>
</reference>
<feature type="signal peptide" evidence="6">
    <location>
        <begin position="1"/>
        <end position="28"/>
    </location>
</feature>
<evidence type="ECO:0000256" key="4">
    <source>
        <dbReference type="ARBA" id="ARBA00023136"/>
    </source>
</evidence>
<keyword evidence="3 5" id="KW-1133">Transmembrane helix</keyword>
<dbReference type="PANTHER" id="PTHR23503">
    <property type="entry name" value="SOLUTE CARRIER FAMILY 2"/>
    <property type="match status" value="1"/>
</dbReference>
<gene>
    <name evidence="7" type="ORF">ASIM_LOCUS2377</name>
</gene>
<dbReference type="PANTHER" id="PTHR23503:SF108">
    <property type="entry name" value="MAJOR FACILITATOR SUPERFAMILY (MFS) PROFILE DOMAIN-CONTAINING PROTEIN"/>
    <property type="match status" value="1"/>
</dbReference>
<feature type="transmembrane region" description="Helical" evidence="5">
    <location>
        <begin position="135"/>
        <end position="157"/>
    </location>
</feature>
<feature type="chain" id="PRO_5043120756" evidence="6">
    <location>
        <begin position="29"/>
        <end position="158"/>
    </location>
</feature>
<name>A0A0M3J4P4_ANISI</name>
<feature type="transmembrane region" description="Helical" evidence="5">
    <location>
        <begin position="65"/>
        <end position="89"/>
    </location>
</feature>
<keyword evidence="6" id="KW-0732">Signal</keyword>
<evidence type="ECO:0000256" key="2">
    <source>
        <dbReference type="ARBA" id="ARBA00022692"/>
    </source>
</evidence>
<feature type="transmembrane region" description="Helical" evidence="5">
    <location>
        <begin position="96"/>
        <end position="115"/>
    </location>
</feature>
<evidence type="ECO:0000256" key="5">
    <source>
        <dbReference type="SAM" id="Phobius"/>
    </source>
</evidence>
<proteinExistence type="predicted"/>
<dbReference type="Pfam" id="PF00083">
    <property type="entry name" value="Sugar_tr"/>
    <property type="match status" value="1"/>
</dbReference>
<dbReference type="InterPro" id="IPR005828">
    <property type="entry name" value="MFS_sugar_transport-like"/>
</dbReference>
<evidence type="ECO:0000256" key="3">
    <source>
        <dbReference type="ARBA" id="ARBA00022989"/>
    </source>
</evidence>
<keyword evidence="8" id="KW-1185">Reference proteome</keyword>
<accession>A0A0M3J4P4</accession>
<dbReference type="InterPro" id="IPR036259">
    <property type="entry name" value="MFS_trans_sf"/>
</dbReference>
<dbReference type="GO" id="GO:0016020">
    <property type="term" value="C:membrane"/>
    <property type="evidence" value="ECO:0007669"/>
    <property type="project" value="UniProtKB-SubCell"/>
</dbReference>
<protein>
    <submittedName>
        <fullName evidence="9">MFS domain-containing protein</fullName>
    </submittedName>
</protein>
<evidence type="ECO:0000256" key="6">
    <source>
        <dbReference type="SAM" id="SignalP"/>
    </source>
</evidence>
<keyword evidence="4 5" id="KW-0472">Membrane</keyword>
<comment type="subcellular location">
    <subcellularLocation>
        <location evidence="1">Membrane</location>
    </subcellularLocation>
</comment>
<dbReference type="AlphaFoldDB" id="A0A0M3J4P4"/>
<keyword evidence="2 5" id="KW-0812">Transmembrane</keyword>
<dbReference type="GO" id="GO:0015149">
    <property type="term" value="F:hexose transmembrane transporter activity"/>
    <property type="evidence" value="ECO:0007669"/>
    <property type="project" value="TreeGrafter"/>
</dbReference>
<dbReference type="InterPro" id="IPR045263">
    <property type="entry name" value="GLUT"/>
</dbReference>
<dbReference type="Gene3D" id="1.20.1250.20">
    <property type="entry name" value="MFS general substrate transporter like domains"/>
    <property type="match status" value="1"/>
</dbReference>
<dbReference type="WBParaSite" id="ASIM_0000251601-mRNA-1">
    <property type="protein sequence ID" value="ASIM_0000251601-mRNA-1"/>
    <property type="gene ID" value="ASIM_0000251601"/>
</dbReference>
<dbReference type="EMBL" id="UYRR01003133">
    <property type="protein sequence ID" value="VDK19906.1"/>
    <property type="molecule type" value="Genomic_DNA"/>
</dbReference>
<dbReference type="Proteomes" id="UP000267096">
    <property type="component" value="Unassembled WGS sequence"/>
</dbReference>
<dbReference type="OrthoDB" id="4540492at2759"/>
<evidence type="ECO:0000313" key="7">
    <source>
        <dbReference type="EMBL" id="VDK19906.1"/>
    </source>
</evidence>
<sequence length="158" mass="17247">MSVAPRGNHAKLIALFAVLACLSNFQDSYPNSYPNTAYGSFQTFINDSYIDRGSPGGLTETQFSWLWSAMLNIWAIGYLTGTFVAPFFTERFGRKFTLIGANTGSIVGTSLAIVAVSCEVPELLFTARLCSSLMSGISCSALFLFLQVILWIIAFLAR</sequence>
<dbReference type="SUPFAM" id="SSF103473">
    <property type="entry name" value="MFS general substrate transporter"/>
    <property type="match status" value="1"/>
</dbReference>
<reference evidence="7 8" key="2">
    <citation type="submission" date="2018-11" db="EMBL/GenBank/DDBJ databases">
        <authorList>
            <consortium name="Pathogen Informatics"/>
        </authorList>
    </citation>
    <scope>NUCLEOTIDE SEQUENCE [LARGE SCALE GENOMIC DNA]</scope>
</reference>